<proteinExistence type="predicted"/>
<evidence type="ECO:0000313" key="8">
    <source>
        <dbReference type="Proteomes" id="UP000182045"/>
    </source>
</evidence>
<evidence type="ECO:0000313" key="7">
    <source>
        <dbReference type="Proteomes" id="UP000050413"/>
    </source>
</evidence>
<dbReference type="RefSeq" id="WP_072244982.1">
    <property type="nucleotide sequence ID" value="NZ_FBYC01000004.1"/>
</dbReference>
<dbReference type="InterPro" id="IPR003812">
    <property type="entry name" value="Fido"/>
</dbReference>
<feature type="binding site" evidence="1">
    <location>
        <position position="63"/>
    </location>
    <ligand>
        <name>ATP</name>
        <dbReference type="ChEBI" id="CHEBI:30616"/>
    </ligand>
</feature>
<dbReference type="Gene3D" id="1.10.3290.10">
    <property type="entry name" value="Fido-like domain"/>
    <property type="match status" value="1"/>
</dbReference>
<feature type="domain" description="Fido" evidence="4">
    <location>
        <begin position="114"/>
        <end position="264"/>
    </location>
</feature>
<dbReference type="Proteomes" id="UP000182045">
    <property type="component" value="Unassembled WGS sequence"/>
</dbReference>
<dbReference type="SUPFAM" id="SSF140931">
    <property type="entry name" value="Fic-like"/>
    <property type="match status" value="1"/>
</dbReference>
<gene>
    <name evidence="5" type="ORF">Ga0058931_0731</name>
    <name evidence="6" type="ORF">HLUCCA05_14470</name>
</gene>
<dbReference type="PROSITE" id="PS51459">
    <property type="entry name" value="FIDO"/>
    <property type="match status" value="1"/>
</dbReference>
<feature type="binding site" evidence="1">
    <location>
        <position position="242"/>
    </location>
    <ligand>
        <name>ATP</name>
        <dbReference type="ChEBI" id="CHEBI:30616"/>
    </ligand>
</feature>
<feature type="binding site" evidence="3">
    <location>
        <begin position="204"/>
        <end position="211"/>
    </location>
    <ligand>
        <name>ATP</name>
        <dbReference type="ChEBI" id="CHEBI:30616"/>
    </ligand>
</feature>
<dbReference type="PANTHER" id="PTHR13504:SF38">
    <property type="entry name" value="FIDO DOMAIN-CONTAINING PROTEIN"/>
    <property type="match status" value="1"/>
</dbReference>
<dbReference type="EMBL" id="LJSG01000014">
    <property type="protein sequence ID" value="KPP91268.1"/>
    <property type="molecule type" value="Genomic_DNA"/>
</dbReference>
<feature type="active site" evidence="2">
    <location>
        <position position="200"/>
    </location>
</feature>
<name>A0A0P7YQI5_9RHOB</name>
<dbReference type="GO" id="GO:0005524">
    <property type="term" value="F:ATP binding"/>
    <property type="evidence" value="ECO:0007669"/>
    <property type="project" value="UniProtKB-KW"/>
</dbReference>
<evidence type="ECO:0000313" key="5">
    <source>
        <dbReference type="EMBL" id="CUX80026.1"/>
    </source>
</evidence>
<evidence type="ECO:0000256" key="1">
    <source>
        <dbReference type="PIRSR" id="PIRSR038925-1"/>
    </source>
</evidence>
<reference evidence="5 8" key="2">
    <citation type="submission" date="2016-01" db="EMBL/GenBank/DDBJ databases">
        <authorList>
            <person name="Varghese N."/>
        </authorList>
    </citation>
    <scope>NUCLEOTIDE SEQUENCE [LARGE SCALE GENOMIC DNA]</scope>
    <source>
        <strain evidence="5 8">HL-91</strain>
    </source>
</reference>
<dbReference type="PANTHER" id="PTHR13504">
    <property type="entry name" value="FIDO DOMAIN-CONTAINING PROTEIN DDB_G0283145"/>
    <property type="match status" value="1"/>
</dbReference>
<accession>A0A0P7YQI5</accession>
<keyword evidence="8" id="KW-1185">Reference proteome</keyword>
<dbReference type="OrthoDB" id="9813719at2"/>
<evidence type="ECO:0000313" key="6">
    <source>
        <dbReference type="EMBL" id="KPP91268.1"/>
    </source>
</evidence>
<feature type="binding site" evidence="1">
    <location>
        <position position="200"/>
    </location>
    <ligand>
        <name>ATP</name>
        <dbReference type="ChEBI" id="CHEBI:30616"/>
    </ligand>
</feature>
<protein>
    <submittedName>
        <fullName evidence="6">Fic family protein</fullName>
    </submittedName>
</protein>
<dbReference type="EMBL" id="FBYC01000004">
    <property type="protein sequence ID" value="CUX80026.1"/>
    <property type="molecule type" value="Genomic_DNA"/>
</dbReference>
<keyword evidence="1" id="KW-0067">ATP-binding</keyword>
<keyword evidence="1" id="KW-0547">Nucleotide-binding</keyword>
<dbReference type="Pfam" id="PF13784">
    <property type="entry name" value="Fic_N"/>
    <property type="match status" value="1"/>
</dbReference>
<dbReference type="PATRIC" id="fig|1666912.4.peg.1056"/>
<reference evidence="6 7" key="1">
    <citation type="submission" date="2015-09" db="EMBL/GenBank/DDBJ databases">
        <title>Identification and resolution of microdiversity through metagenomic sequencing of parallel consortia.</title>
        <authorList>
            <person name="Nelson W.C."/>
            <person name="Romine M.F."/>
            <person name="Lindemann S.R."/>
        </authorList>
    </citation>
    <scope>NUCLEOTIDE SEQUENCE [LARGE SCALE GENOMIC DNA]</scope>
    <source>
        <strain evidence="6">HL-91</strain>
    </source>
</reference>
<feature type="binding site" evidence="3">
    <location>
        <begin position="242"/>
        <end position="243"/>
    </location>
    <ligand>
        <name>ATP</name>
        <dbReference type="ChEBI" id="CHEBI:30616"/>
    </ligand>
</feature>
<evidence type="ECO:0000259" key="4">
    <source>
        <dbReference type="PROSITE" id="PS51459"/>
    </source>
</evidence>
<organism evidence="6 7">
    <name type="scientific">Roseibaca calidilacus</name>
    <dbReference type="NCBI Taxonomy" id="1666912"/>
    <lineage>
        <taxon>Bacteria</taxon>
        <taxon>Pseudomonadati</taxon>
        <taxon>Pseudomonadota</taxon>
        <taxon>Alphaproteobacteria</taxon>
        <taxon>Rhodobacterales</taxon>
        <taxon>Paracoccaceae</taxon>
        <taxon>Roseinatronobacter</taxon>
    </lineage>
</organism>
<dbReference type="InterPro" id="IPR025758">
    <property type="entry name" value="Fic/DOC_N"/>
</dbReference>
<dbReference type="STRING" id="1666912.Ga0058931_0731"/>
<sequence length="373" mass="41785">MTVLYHQGGFPPADLRWPELIPLIGPANAAVARYDGVLHGIPNPNVLLSPLTSQEAVLSSRIEGTQATLGEVLEYEASGDQTDESTPQKADIREVLNYRAALNEALRLLDDLPLSQRLIRQTHAVLMQGVRGRNKAPGDYRRVPNWIGPEGCTMEQARFVPCAVDHLPAAMQAWEGYMHGTAPDRLVQLAILHAEFEAIHPFLDGNGRLGRLLIPLFLKFSGMLASPNFYLSEFLEQNRGEYYDRLLAVSRDGDWTGWCAFFLRGIIHQAGVNETKAQSIHALYNSRKEWMVEITRSQYSGRALDWFFTRPIFSASDFVAHVDIPEPTAKRILREVREAEKPLLKVVRPSSGRRAAVMAFPELLNICEGRAAF</sequence>
<dbReference type="Pfam" id="PF02661">
    <property type="entry name" value="Fic"/>
    <property type="match status" value="1"/>
</dbReference>
<dbReference type="InterPro" id="IPR026287">
    <property type="entry name" value="SoFic-like"/>
</dbReference>
<dbReference type="InterPro" id="IPR040198">
    <property type="entry name" value="Fido_containing"/>
</dbReference>
<dbReference type="AlphaFoldDB" id="A0A0P7YQI5"/>
<evidence type="ECO:0000256" key="2">
    <source>
        <dbReference type="PIRSR" id="PIRSR640198-1"/>
    </source>
</evidence>
<dbReference type="Proteomes" id="UP000050413">
    <property type="component" value="Unassembled WGS sequence"/>
</dbReference>
<dbReference type="InterPro" id="IPR036597">
    <property type="entry name" value="Fido-like_dom_sf"/>
</dbReference>
<dbReference type="PIRSF" id="PIRSF038925">
    <property type="entry name" value="AMP-prot_trans"/>
    <property type="match status" value="1"/>
</dbReference>
<feature type="binding site" evidence="1">
    <location>
        <begin position="205"/>
        <end position="211"/>
    </location>
    <ligand>
        <name>ATP</name>
        <dbReference type="ChEBI" id="CHEBI:30616"/>
    </ligand>
</feature>
<evidence type="ECO:0000256" key="3">
    <source>
        <dbReference type="PIRSR" id="PIRSR640198-2"/>
    </source>
</evidence>
<comment type="caution">
    <text evidence="6">The sequence shown here is derived from an EMBL/GenBank/DDBJ whole genome shotgun (WGS) entry which is preliminary data.</text>
</comment>